<evidence type="ECO:0000313" key="2">
    <source>
        <dbReference type="Proteomes" id="UP000311919"/>
    </source>
</evidence>
<reference evidence="1 2" key="1">
    <citation type="submission" date="2019-03" db="EMBL/GenBank/DDBJ databases">
        <title>An improved genome assembly of the fluke Schistosoma japonicum.</title>
        <authorList>
            <person name="Hu W."/>
            <person name="Luo F."/>
            <person name="Yin M."/>
            <person name="Mo X."/>
            <person name="Sun C."/>
            <person name="Wu Q."/>
            <person name="Zhu B."/>
            <person name="Xiang M."/>
            <person name="Wang J."/>
            <person name="Wang Y."/>
            <person name="Zhang T."/>
            <person name="Xu B."/>
            <person name="Zheng H."/>
            <person name="Feng Z."/>
        </authorList>
    </citation>
    <scope>NUCLEOTIDE SEQUENCE [LARGE SCALE GENOMIC DNA]</scope>
    <source>
        <strain evidence="1">HuSjv2</strain>
        <tissue evidence="1">Worms</tissue>
    </source>
</reference>
<sequence>INKRRFRKERRLYALDNLQYIYAHLYIIDVGNVLNSVNKESTTTSLTSTELCFTIRHAIDTTIKDLFGEFSGLPILHYDLLFCHPQANLNEMLNTK</sequence>
<protein>
    <submittedName>
        <fullName evidence="1">Uncharacterized protein</fullName>
    </submittedName>
</protein>
<dbReference type="EMBL" id="SKCS01000025">
    <property type="protein sequence ID" value="TNN20523.1"/>
    <property type="molecule type" value="Genomic_DNA"/>
</dbReference>
<proteinExistence type="predicted"/>
<keyword evidence="2" id="KW-1185">Reference proteome</keyword>
<dbReference type="AlphaFoldDB" id="A0A4Z2DVB8"/>
<organism evidence="1 2">
    <name type="scientific">Schistosoma japonicum</name>
    <name type="common">Blood fluke</name>
    <dbReference type="NCBI Taxonomy" id="6182"/>
    <lineage>
        <taxon>Eukaryota</taxon>
        <taxon>Metazoa</taxon>
        <taxon>Spiralia</taxon>
        <taxon>Lophotrochozoa</taxon>
        <taxon>Platyhelminthes</taxon>
        <taxon>Trematoda</taxon>
        <taxon>Digenea</taxon>
        <taxon>Strigeidida</taxon>
        <taxon>Schistosomatoidea</taxon>
        <taxon>Schistosomatidae</taxon>
        <taxon>Schistosoma</taxon>
    </lineage>
</organism>
<name>A0A4Z2DVB8_SCHJA</name>
<dbReference type="Proteomes" id="UP000311919">
    <property type="component" value="Unassembled WGS sequence"/>
</dbReference>
<evidence type="ECO:0000313" key="1">
    <source>
        <dbReference type="EMBL" id="TNN20523.1"/>
    </source>
</evidence>
<accession>A0A4Z2DVB8</accession>
<dbReference type="OrthoDB" id="6264327at2759"/>
<comment type="caution">
    <text evidence="1">The sequence shown here is derived from an EMBL/GenBank/DDBJ whole genome shotgun (WGS) entry which is preliminary data.</text>
</comment>
<feature type="non-terminal residue" evidence="1">
    <location>
        <position position="1"/>
    </location>
</feature>
<gene>
    <name evidence="1" type="ORF">EWB00_003943</name>
</gene>